<dbReference type="GO" id="GO:0046872">
    <property type="term" value="F:metal ion binding"/>
    <property type="evidence" value="ECO:0007669"/>
    <property type="project" value="UniProtKB-KW"/>
</dbReference>
<dbReference type="Pfam" id="PF17820">
    <property type="entry name" value="PDZ_6"/>
    <property type="match status" value="1"/>
</dbReference>
<comment type="cofactor">
    <cofactor evidence="1 11">
        <name>Zn(2+)</name>
        <dbReference type="ChEBI" id="CHEBI:29105"/>
    </cofactor>
</comment>
<dbReference type="RefSeq" id="WP_016899283.1">
    <property type="nucleotide sequence ID" value="NZ_CAMAPB010000002.1"/>
</dbReference>
<dbReference type="CDD" id="cd23081">
    <property type="entry name" value="cpPDZ_EcRseP-like"/>
    <property type="match status" value="1"/>
</dbReference>
<keyword evidence="5 11" id="KW-0812">Transmembrane</keyword>
<dbReference type="InterPro" id="IPR001478">
    <property type="entry name" value="PDZ"/>
</dbReference>
<protein>
    <recommendedName>
        <fullName evidence="11">Zinc metalloprotease</fullName>
        <ecNumber evidence="11">3.4.24.-</ecNumber>
    </recommendedName>
</protein>
<sequence>MFDFFWNLGSFILALGILVTVHEYGHFWVARKAGVKVLRFSIGFGKPLLKWHDKYNTEYVIAAIPLGGYVKMLDERVDEVPANQRHLSFNAKSVQARIAIVAAGPMANFLFAIFALAVMYMVGVQTIKPVVGSVVEGSRAEQAGIMPTQQIIKIGDDDISNWQDATFSLMSHLGDKSVAVTLRNENYQQTVQTLNLDGWKLDQQDVPPLSSLGIVPFRPQATLVIAAITKNSAAEQANLQVNDVILAVNGETMTSWQQLVNLITQSANKSLQFSVKRQDSIKTITVTPKSRVVSNGIEQGFLGVAPVVEQWPDDFVETRHYGPLDSIVLGTKETWRLITLSFDMIGNLITGQVSVKNLSGPVGIAVGAGTSVSYGLVAFLSFLALISVNLGVFNLLPLPVLDGGHLMYYIIELFRKKPVSEKTQEFGFKVGALLLIFLTCFALFNDVSRL</sequence>
<evidence type="ECO:0000256" key="9">
    <source>
        <dbReference type="ARBA" id="ARBA00023049"/>
    </source>
</evidence>
<feature type="transmembrane region" description="Helical" evidence="11">
    <location>
        <begin position="426"/>
        <end position="444"/>
    </location>
</feature>
<dbReference type="GeneID" id="99694849"/>
<dbReference type="InterPro" id="IPR041489">
    <property type="entry name" value="PDZ_6"/>
</dbReference>
<dbReference type="InterPro" id="IPR008915">
    <property type="entry name" value="Peptidase_M50"/>
</dbReference>
<dbReference type="AlphaFoldDB" id="A0A9W4QRZ8"/>
<feature type="transmembrane region" description="Helical" evidence="11">
    <location>
        <begin position="98"/>
        <end position="122"/>
    </location>
</feature>
<keyword evidence="8 11" id="KW-1133">Transmembrane helix</keyword>
<feature type="transmembrane region" description="Helical" evidence="11">
    <location>
        <begin position="362"/>
        <end position="386"/>
    </location>
</feature>
<dbReference type="GO" id="GO:0004222">
    <property type="term" value="F:metalloendopeptidase activity"/>
    <property type="evidence" value="ECO:0007669"/>
    <property type="project" value="InterPro"/>
</dbReference>
<comment type="subcellular location">
    <subcellularLocation>
        <location evidence="2">Membrane</location>
        <topology evidence="2">Multi-pass membrane protein</topology>
    </subcellularLocation>
</comment>
<dbReference type="InterPro" id="IPR036034">
    <property type="entry name" value="PDZ_sf"/>
</dbReference>
<evidence type="ECO:0000256" key="5">
    <source>
        <dbReference type="ARBA" id="ARBA00022692"/>
    </source>
</evidence>
<dbReference type="GO" id="GO:0006508">
    <property type="term" value="P:proteolysis"/>
    <property type="evidence" value="ECO:0007669"/>
    <property type="project" value="UniProtKB-KW"/>
</dbReference>
<keyword evidence="9 11" id="KW-0482">Metalloprotease</keyword>
<dbReference type="Pfam" id="PF02163">
    <property type="entry name" value="Peptidase_M50"/>
    <property type="match status" value="1"/>
</dbReference>
<evidence type="ECO:0000256" key="7">
    <source>
        <dbReference type="ARBA" id="ARBA00022833"/>
    </source>
</evidence>
<organism evidence="13 14">
    <name type="scientific">Pseudoalteromonas haloplanktis</name>
    <name type="common">Alteromonas haloplanktis</name>
    <dbReference type="NCBI Taxonomy" id="228"/>
    <lineage>
        <taxon>Bacteria</taxon>
        <taxon>Pseudomonadati</taxon>
        <taxon>Pseudomonadota</taxon>
        <taxon>Gammaproteobacteria</taxon>
        <taxon>Alteromonadales</taxon>
        <taxon>Pseudoalteromonadaceae</taxon>
        <taxon>Pseudoalteromonas</taxon>
    </lineage>
</organism>
<dbReference type="EMBL" id="CAMAPB010000002">
    <property type="protein sequence ID" value="CAH9050655.1"/>
    <property type="molecule type" value="Genomic_DNA"/>
</dbReference>
<accession>A0A9W4QRZ8</accession>
<dbReference type="NCBIfam" id="TIGR00054">
    <property type="entry name" value="RIP metalloprotease RseP"/>
    <property type="match status" value="1"/>
</dbReference>
<evidence type="ECO:0000256" key="8">
    <source>
        <dbReference type="ARBA" id="ARBA00022989"/>
    </source>
</evidence>
<gene>
    <name evidence="13" type="primary">rseP</name>
    <name evidence="13" type="ORF">PSEHALCIP103_00236</name>
</gene>
<keyword evidence="6 11" id="KW-0378">Hydrolase</keyword>
<keyword evidence="14" id="KW-1185">Reference proteome</keyword>
<keyword evidence="4 13" id="KW-0645">Protease</keyword>
<dbReference type="CDD" id="cd06163">
    <property type="entry name" value="S2P-M50_PDZ_RseP-like"/>
    <property type="match status" value="2"/>
</dbReference>
<dbReference type="PANTHER" id="PTHR42837:SF2">
    <property type="entry name" value="MEMBRANE METALLOPROTEASE ARASP2, CHLOROPLASTIC-RELATED"/>
    <property type="match status" value="1"/>
</dbReference>
<comment type="similarity">
    <text evidence="3 11">Belongs to the peptidase M50B family.</text>
</comment>
<dbReference type="InterPro" id="IPR004387">
    <property type="entry name" value="Pept_M50_Zn"/>
</dbReference>
<name>A0A9W4QRZ8_PSEHA</name>
<feature type="domain" description="PDZ" evidence="12">
    <location>
        <begin position="223"/>
        <end position="269"/>
    </location>
</feature>
<evidence type="ECO:0000256" key="10">
    <source>
        <dbReference type="ARBA" id="ARBA00023136"/>
    </source>
</evidence>
<keyword evidence="11" id="KW-0479">Metal-binding</keyword>
<dbReference type="SUPFAM" id="SSF50156">
    <property type="entry name" value="PDZ domain-like"/>
    <property type="match status" value="2"/>
</dbReference>
<feature type="transmembrane region" description="Helical" evidence="11">
    <location>
        <begin position="392"/>
        <end position="414"/>
    </location>
</feature>
<evidence type="ECO:0000256" key="1">
    <source>
        <dbReference type="ARBA" id="ARBA00001947"/>
    </source>
</evidence>
<evidence type="ECO:0000313" key="14">
    <source>
        <dbReference type="Proteomes" id="UP001152447"/>
    </source>
</evidence>
<feature type="transmembrane region" description="Helical" evidence="11">
    <location>
        <begin position="6"/>
        <end position="29"/>
    </location>
</feature>
<comment type="caution">
    <text evidence="13">The sequence shown here is derived from an EMBL/GenBank/DDBJ whole genome shotgun (WGS) entry which is preliminary data.</text>
</comment>
<dbReference type="NCBIfam" id="NF008046">
    <property type="entry name" value="PRK10779.1"/>
    <property type="match status" value="1"/>
</dbReference>
<proteinExistence type="inferred from homology"/>
<evidence type="ECO:0000256" key="3">
    <source>
        <dbReference type="ARBA" id="ARBA00007931"/>
    </source>
</evidence>
<evidence type="ECO:0000313" key="13">
    <source>
        <dbReference type="EMBL" id="CAH9050655.1"/>
    </source>
</evidence>
<evidence type="ECO:0000256" key="2">
    <source>
        <dbReference type="ARBA" id="ARBA00004141"/>
    </source>
</evidence>
<evidence type="ECO:0000256" key="11">
    <source>
        <dbReference type="RuleBase" id="RU362031"/>
    </source>
</evidence>
<dbReference type="Gene3D" id="2.30.42.10">
    <property type="match status" value="2"/>
</dbReference>
<evidence type="ECO:0000256" key="6">
    <source>
        <dbReference type="ARBA" id="ARBA00022801"/>
    </source>
</evidence>
<dbReference type="Proteomes" id="UP001152447">
    <property type="component" value="Unassembled WGS sequence"/>
</dbReference>
<keyword evidence="10 11" id="KW-0472">Membrane</keyword>
<dbReference type="PANTHER" id="PTHR42837">
    <property type="entry name" value="REGULATOR OF SIGMA-E PROTEASE RSEP"/>
    <property type="match status" value="1"/>
</dbReference>
<keyword evidence="7 11" id="KW-0862">Zinc</keyword>
<dbReference type="PROSITE" id="PS50106">
    <property type="entry name" value="PDZ"/>
    <property type="match status" value="1"/>
</dbReference>
<evidence type="ECO:0000259" key="12">
    <source>
        <dbReference type="PROSITE" id="PS50106"/>
    </source>
</evidence>
<dbReference type="SMART" id="SM00228">
    <property type="entry name" value="PDZ"/>
    <property type="match status" value="2"/>
</dbReference>
<reference evidence="13" key="1">
    <citation type="submission" date="2022-07" db="EMBL/GenBank/DDBJ databases">
        <authorList>
            <person name="Criscuolo A."/>
        </authorList>
    </citation>
    <scope>NUCLEOTIDE SEQUENCE</scope>
    <source>
        <strain evidence="13">CIP103197</strain>
    </source>
</reference>
<dbReference type="EC" id="3.4.24.-" evidence="11"/>
<evidence type="ECO:0000256" key="4">
    <source>
        <dbReference type="ARBA" id="ARBA00022670"/>
    </source>
</evidence>
<dbReference type="GO" id="GO:0016020">
    <property type="term" value="C:membrane"/>
    <property type="evidence" value="ECO:0007669"/>
    <property type="project" value="UniProtKB-SubCell"/>
</dbReference>